<dbReference type="InterPro" id="IPR036688">
    <property type="entry name" value="MoeA_C_domain_IV_sf"/>
</dbReference>
<evidence type="ECO:0000256" key="1">
    <source>
        <dbReference type="ARBA" id="ARBA00002901"/>
    </source>
</evidence>
<dbReference type="PANTHER" id="PTHR10192:SF5">
    <property type="entry name" value="GEPHYRIN"/>
    <property type="match status" value="1"/>
</dbReference>
<feature type="domain" description="MoaB/Mog" evidence="8">
    <location>
        <begin position="168"/>
        <end position="304"/>
    </location>
</feature>
<dbReference type="SUPFAM" id="SSF63867">
    <property type="entry name" value="MoeA C-terminal domain-like"/>
    <property type="match status" value="1"/>
</dbReference>
<dbReference type="EMBL" id="CP004353">
    <property type="protein sequence ID" value="AHI21864.1"/>
    <property type="molecule type" value="Genomic_DNA"/>
</dbReference>
<gene>
    <name evidence="9" type="ORF">B843_02360</name>
</gene>
<dbReference type="CDD" id="cd00887">
    <property type="entry name" value="MoeA"/>
    <property type="match status" value="1"/>
</dbReference>
<proteinExistence type="inferred from homology"/>
<evidence type="ECO:0000313" key="9">
    <source>
        <dbReference type="EMBL" id="AHI21864.1"/>
    </source>
</evidence>
<dbReference type="eggNOG" id="COG0303">
    <property type="taxonomic scope" value="Bacteria"/>
</dbReference>
<sequence length="389" mass="39163">MPTPTETVPITEAAGRILAEDVAAALPVPPFSNSAMDGFLVHLADLEGQGPWTLPVAGDVPAGAQAVAVPAGQAVRIMTGAPTGEDTGGLTVIPVEDTTLPAGPVPLPAEVTITAAPTAPRHIRARGENIAIGEAAVPAGARVDAGALAALVSVGALEVPVFRRPRVTVIATGDELVAAGRLPGAGQIPDSNSPMLARLVEETGLAGVRELRVGDAPGAFTQAIAEARESSELIITSGGVSAGAFDVVKEALSGTDVWFGKVAMQPGKPQGLGRVGDAAILCLPGNPVSSFVSFHLFALPVIQALAGLKAEPRPWLRARLSGELPAPRGRDLFVPARLSLAGSPVVGSATGGRFGSHFVASLTGVNALVHRGVDEGPAADGDTVLVTPL</sequence>
<accession>W5XYW1</accession>
<dbReference type="GO" id="GO:0005829">
    <property type="term" value="C:cytosol"/>
    <property type="evidence" value="ECO:0007669"/>
    <property type="project" value="TreeGrafter"/>
</dbReference>
<dbReference type="Gene3D" id="2.170.190.11">
    <property type="entry name" value="Molybdopterin biosynthesis moea protein, domain 3"/>
    <property type="match status" value="1"/>
</dbReference>
<dbReference type="PATRIC" id="fig|1224164.3.peg.465"/>
<dbReference type="Gene3D" id="3.40.980.10">
    <property type="entry name" value="MoaB/Mog-like domain"/>
    <property type="match status" value="1"/>
</dbReference>
<dbReference type="SUPFAM" id="SSF53218">
    <property type="entry name" value="Molybdenum cofactor biosynthesis proteins"/>
    <property type="match status" value="1"/>
</dbReference>
<keyword evidence="7" id="KW-0479">Metal-binding</keyword>
<evidence type="ECO:0000256" key="2">
    <source>
        <dbReference type="ARBA" id="ARBA00005046"/>
    </source>
</evidence>
<dbReference type="NCBIfam" id="NF045515">
    <property type="entry name" value="Glp_gephyrin"/>
    <property type="match status" value="1"/>
</dbReference>
<dbReference type="InterPro" id="IPR001453">
    <property type="entry name" value="MoaB/Mog_dom"/>
</dbReference>
<dbReference type="Gene3D" id="3.90.105.10">
    <property type="entry name" value="Molybdopterin biosynthesis moea protein, domain 2"/>
    <property type="match status" value="1"/>
</dbReference>
<evidence type="ECO:0000256" key="7">
    <source>
        <dbReference type="RuleBase" id="RU365090"/>
    </source>
</evidence>
<dbReference type="Gene3D" id="2.40.340.10">
    <property type="entry name" value="MoeA, C-terminal, domain IV"/>
    <property type="match status" value="1"/>
</dbReference>
<dbReference type="InterPro" id="IPR005110">
    <property type="entry name" value="MoeA_linker/N"/>
</dbReference>
<dbReference type="HOGENOM" id="CLU_010186_7_0_11"/>
<dbReference type="InterPro" id="IPR005111">
    <property type="entry name" value="MoeA_C_domain_IV"/>
</dbReference>
<dbReference type="UniPathway" id="UPA00344"/>
<organism evidence="9 10">
    <name type="scientific">Corynebacterium vitaeruminis DSM 20294</name>
    <dbReference type="NCBI Taxonomy" id="1224164"/>
    <lineage>
        <taxon>Bacteria</taxon>
        <taxon>Bacillati</taxon>
        <taxon>Actinomycetota</taxon>
        <taxon>Actinomycetes</taxon>
        <taxon>Mycobacteriales</taxon>
        <taxon>Corynebacteriaceae</taxon>
        <taxon>Corynebacterium</taxon>
    </lineage>
</organism>
<keyword evidence="7" id="KW-0460">Magnesium</keyword>
<evidence type="ECO:0000259" key="8">
    <source>
        <dbReference type="SMART" id="SM00852"/>
    </source>
</evidence>
<evidence type="ECO:0000256" key="4">
    <source>
        <dbReference type="ARBA" id="ARBA00022505"/>
    </source>
</evidence>
<dbReference type="GO" id="GO:0061599">
    <property type="term" value="F:molybdopterin molybdotransferase activity"/>
    <property type="evidence" value="ECO:0007669"/>
    <property type="project" value="UniProtKB-UniRule"/>
</dbReference>
<reference evidence="9 10" key="1">
    <citation type="submission" date="2013-02" db="EMBL/GenBank/DDBJ databases">
        <title>The complete genome sequence of Corynebacterium vitaeruminis DSM 20294.</title>
        <authorList>
            <person name="Ruckert C."/>
            <person name="Albersmeier A."/>
            <person name="Kalinowski J."/>
        </authorList>
    </citation>
    <scope>NUCLEOTIDE SEQUENCE [LARGE SCALE GENOMIC DNA]</scope>
    <source>
        <strain evidence="10">ATCC 10234</strain>
    </source>
</reference>
<dbReference type="AlphaFoldDB" id="W5XYW1"/>
<dbReference type="SUPFAM" id="SSF63882">
    <property type="entry name" value="MoeA N-terminal region -like"/>
    <property type="match status" value="1"/>
</dbReference>
<dbReference type="Pfam" id="PF03453">
    <property type="entry name" value="MoeA_N"/>
    <property type="match status" value="1"/>
</dbReference>
<protein>
    <recommendedName>
        <fullName evidence="7">Molybdopterin molybdenumtransferase</fullName>
        <ecNumber evidence="7">2.10.1.1</ecNumber>
    </recommendedName>
</protein>
<keyword evidence="7" id="KW-0808">Transferase</keyword>
<dbReference type="EC" id="2.10.1.1" evidence="7"/>
<dbReference type="InterPro" id="IPR036135">
    <property type="entry name" value="MoeA_linker/N_sf"/>
</dbReference>
<dbReference type="Proteomes" id="UP000019222">
    <property type="component" value="Chromosome"/>
</dbReference>
<comment type="cofactor">
    <cofactor evidence="7">
        <name>Mg(2+)</name>
        <dbReference type="ChEBI" id="CHEBI:18420"/>
    </cofactor>
</comment>
<evidence type="ECO:0000256" key="5">
    <source>
        <dbReference type="ARBA" id="ARBA00023150"/>
    </source>
</evidence>
<keyword evidence="10" id="KW-1185">Reference proteome</keyword>
<name>W5XYW1_9CORY</name>
<dbReference type="PANTHER" id="PTHR10192">
    <property type="entry name" value="MOLYBDOPTERIN BIOSYNTHESIS PROTEIN"/>
    <property type="match status" value="1"/>
</dbReference>
<keyword evidence="5 7" id="KW-0501">Molybdenum cofactor biosynthesis</keyword>
<evidence type="ECO:0000256" key="3">
    <source>
        <dbReference type="ARBA" id="ARBA00010763"/>
    </source>
</evidence>
<dbReference type="KEGG" id="cvt:B843_02360"/>
<dbReference type="Pfam" id="PF03454">
    <property type="entry name" value="MoeA_C"/>
    <property type="match status" value="1"/>
</dbReference>
<comment type="function">
    <text evidence="1 7">Catalyzes the insertion of molybdate into adenylated molybdopterin with the concomitant release of AMP.</text>
</comment>
<dbReference type="InterPro" id="IPR038987">
    <property type="entry name" value="MoeA-like"/>
</dbReference>
<comment type="similarity">
    <text evidence="3 7">Belongs to the MoeA family.</text>
</comment>
<dbReference type="InterPro" id="IPR036425">
    <property type="entry name" value="MoaB/Mog-like_dom_sf"/>
</dbReference>
<dbReference type="STRING" id="1224164.B843_02360"/>
<dbReference type="GO" id="GO:0046872">
    <property type="term" value="F:metal ion binding"/>
    <property type="evidence" value="ECO:0007669"/>
    <property type="project" value="UniProtKB-UniRule"/>
</dbReference>
<dbReference type="SMART" id="SM00852">
    <property type="entry name" value="MoCF_biosynth"/>
    <property type="match status" value="1"/>
</dbReference>
<evidence type="ECO:0000256" key="6">
    <source>
        <dbReference type="ARBA" id="ARBA00047317"/>
    </source>
</evidence>
<evidence type="ECO:0000313" key="10">
    <source>
        <dbReference type="Proteomes" id="UP000019222"/>
    </source>
</evidence>
<dbReference type="GO" id="GO:0006777">
    <property type="term" value="P:Mo-molybdopterin cofactor biosynthetic process"/>
    <property type="evidence" value="ECO:0007669"/>
    <property type="project" value="UniProtKB-UniRule"/>
</dbReference>
<dbReference type="NCBIfam" id="TIGR00177">
    <property type="entry name" value="molyb_syn"/>
    <property type="match status" value="1"/>
</dbReference>
<comment type="pathway">
    <text evidence="2 7">Cofactor biosynthesis; molybdopterin biosynthesis.</text>
</comment>
<dbReference type="Pfam" id="PF00994">
    <property type="entry name" value="MoCF_biosynth"/>
    <property type="match status" value="1"/>
</dbReference>
<comment type="catalytic activity">
    <reaction evidence="6">
        <text>adenylyl-molybdopterin + molybdate = Mo-molybdopterin + AMP + H(+)</text>
        <dbReference type="Rhea" id="RHEA:35047"/>
        <dbReference type="ChEBI" id="CHEBI:15378"/>
        <dbReference type="ChEBI" id="CHEBI:36264"/>
        <dbReference type="ChEBI" id="CHEBI:62727"/>
        <dbReference type="ChEBI" id="CHEBI:71302"/>
        <dbReference type="ChEBI" id="CHEBI:456215"/>
        <dbReference type="EC" id="2.10.1.1"/>
    </reaction>
</comment>
<keyword evidence="4 7" id="KW-0500">Molybdenum</keyword>